<dbReference type="InterPro" id="IPR001452">
    <property type="entry name" value="SH3_domain"/>
</dbReference>
<evidence type="ECO:0000313" key="6">
    <source>
        <dbReference type="EMBL" id="KAL2917030.1"/>
    </source>
</evidence>
<keyword evidence="3" id="KW-1133">Transmembrane helix</keyword>
<feature type="domain" description="SH3" evidence="5">
    <location>
        <begin position="431"/>
        <end position="492"/>
    </location>
</feature>
<dbReference type="SUPFAM" id="SSF50044">
    <property type="entry name" value="SH3-domain"/>
    <property type="match status" value="1"/>
</dbReference>
<keyword evidence="3" id="KW-0472">Membrane</keyword>
<evidence type="ECO:0000256" key="1">
    <source>
        <dbReference type="ARBA" id="ARBA00022443"/>
    </source>
</evidence>
<keyword evidence="7" id="KW-1185">Reference proteome</keyword>
<organism evidence="6 7">
    <name type="scientific">Polyrhizophydium stewartii</name>
    <dbReference type="NCBI Taxonomy" id="2732419"/>
    <lineage>
        <taxon>Eukaryota</taxon>
        <taxon>Fungi</taxon>
        <taxon>Fungi incertae sedis</taxon>
        <taxon>Chytridiomycota</taxon>
        <taxon>Chytridiomycota incertae sedis</taxon>
        <taxon>Chytridiomycetes</taxon>
        <taxon>Rhizophydiales</taxon>
        <taxon>Rhizophydiales incertae sedis</taxon>
        <taxon>Polyrhizophydium</taxon>
    </lineage>
</organism>
<dbReference type="Pfam" id="PF14604">
    <property type="entry name" value="SH3_9"/>
    <property type="match status" value="1"/>
</dbReference>
<dbReference type="PROSITE" id="PS50002">
    <property type="entry name" value="SH3"/>
    <property type="match status" value="1"/>
</dbReference>
<evidence type="ECO:0000313" key="7">
    <source>
        <dbReference type="Proteomes" id="UP001527925"/>
    </source>
</evidence>
<comment type="caution">
    <text evidence="6">The sequence shown here is derived from an EMBL/GenBank/DDBJ whole genome shotgun (WGS) entry which is preliminary data.</text>
</comment>
<accession>A0ABR4NBV9</accession>
<feature type="signal peptide" evidence="4">
    <location>
        <begin position="1"/>
        <end position="17"/>
    </location>
</feature>
<evidence type="ECO:0000256" key="2">
    <source>
        <dbReference type="PROSITE-ProRule" id="PRU00192"/>
    </source>
</evidence>
<gene>
    <name evidence="6" type="ORF">HK105_203462</name>
</gene>
<feature type="chain" id="PRO_5046774522" description="SH3 domain-containing protein" evidence="4">
    <location>
        <begin position="18"/>
        <end position="492"/>
    </location>
</feature>
<protein>
    <recommendedName>
        <fullName evidence="5">SH3 domain-containing protein</fullName>
    </recommendedName>
</protein>
<name>A0ABR4NBV9_9FUNG</name>
<dbReference type="SMART" id="SM00326">
    <property type="entry name" value="SH3"/>
    <property type="match status" value="1"/>
</dbReference>
<dbReference type="Gene3D" id="2.30.30.40">
    <property type="entry name" value="SH3 Domains"/>
    <property type="match status" value="1"/>
</dbReference>
<reference evidence="6 7" key="1">
    <citation type="submission" date="2023-09" db="EMBL/GenBank/DDBJ databases">
        <title>Pangenome analysis of Batrachochytrium dendrobatidis and related Chytrids.</title>
        <authorList>
            <person name="Yacoub M.N."/>
            <person name="Stajich J.E."/>
            <person name="James T.Y."/>
        </authorList>
    </citation>
    <scope>NUCLEOTIDE SEQUENCE [LARGE SCALE GENOMIC DNA]</scope>
    <source>
        <strain evidence="6 7">JEL0888</strain>
    </source>
</reference>
<evidence type="ECO:0000256" key="4">
    <source>
        <dbReference type="SAM" id="SignalP"/>
    </source>
</evidence>
<keyword evidence="1 2" id="KW-0728">SH3 domain</keyword>
<keyword evidence="3" id="KW-0812">Transmembrane</keyword>
<evidence type="ECO:0000256" key="3">
    <source>
        <dbReference type="SAM" id="Phobius"/>
    </source>
</evidence>
<dbReference type="InterPro" id="IPR036028">
    <property type="entry name" value="SH3-like_dom_sf"/>
</dbReference>
<dbReference type="EMBL" id="JADGIZ020000013">
    <property type="protein sequence ID" value="KAL2917030.1"/>
    <property type="molecule type" value="Genomic_DNA"/>
</dbReference>
<sequence>MLPFAAATLLLAAAAAAQAPADSPAPAPAADSPAAPPAATVPTGAPAECLAVDATTACAPLARGFFINATALAEVYGLRAGTAMTAPLWDALVRNSTSGGATQARLWRDWAYCPGYLGQPIQFLRTYTCLTDLLEYSRGCNARASSPALAPPAAAALPPVCGSACAAYGQAAARLMADPAACPADLARLPPQARQDVLDRRASVAESAATCAALVAAADFDTSKPCLDGVGEDQLSCGFNGNLEITAEYCRAAPNATCCESFANKAAVGARFDRNDELERLRAGIEVKLSSDDSAPASGSGSSQSLWSHLRHAAMVADVPSRLAAMHAAADGSASPSGSTASSPSGLSPVGVLILAVAGGALVAFAGFAIFIGVAWSRRQSRQTAATGAFATGGKGAGTPLVSGGAPQSGFAAGAQPAAAVYGSTQPAAVPSSGRCVVILDYQPVRPDEVALRVGDTFDIEVSFDDGWCEGTNVTTGEKGVCPRDHMQTATH</sequence>
<feature type="transmembrane region" description="Helical" evidence="3">
    <location>
        <begin position="350"/>
        <end position="376"/>
    </location>
</feature>
<evidence type="ECO:0000259" key="5">
    <source>
        <dbReference type="PROSITE" id="PS50002"/>
    </source>
</evidence>
<dbReference type="Proteomes" id="UP001527925">
    <property type="component" value="Unassembled WGS sequence"/>
</dbReference>
<proteinExistence type="predicted"/>
<keyword evidence="4" id="KW-0732">Signal</keyword>